<evidence type="ECO:0000256" key="1">
    <source>
        <dbReference type="ARBA" id="ARBA00004496"/>
    </source>
</evidence>
<gene>
    <name evidence="8" type="primary">fruA_2</name>
    <name evidence="8" type="ORF">NCTC13834_00078</name>
</gene>
<dbReference type="PANTHER" id="PTHR47738">
    <property type="entry name" value="PTS SYSTEM FRUCTOSE-LIKE EIIA COMPONENT-RELATED"/>
    <property type="match status" value="1"/>
</dbReference>
<evidence type="ECO:0000256" key="2">
    <source>
        <dbReference type="ARBA" id="ARBA00011798"/>
    </source>
</evidence>
<evidence type="ECO:0000313" key="8">
    <source>
        <dbReference type="EMBL" id="SUM53795.1"/>
    </source>
</evidence>
<dbReference type="GO" id="GO:0008982">
    <property type="term" value="F:protein-N(PI)-phosphohistidine-sugar phosphotransferase activity"/>
    <property type="evidence" value="ECO:0007669"/>
    <property type="project" value="InterPro"/>
</dbReference>
<dbReference type="RefSeq" id="WP_103373514.1">
    <property type="nucleotide sequence ID" value="NZ_BMCF01000007.1"/>
</dbReference>
<dbReference type="PROSITE" id="PS00372">
    <property type="entry name" value="PTS_EIIA_TYPE_2_HIS"/>
    <property type="match status" value="1"/>
</dbReference>
<keyword evidence="3" id="KW-0813">Transport</keyword>
<keyword evidence="5" id="KW-0762">Sugar transport</keyword>
<dbReference type="PROSITE" id="PS51094">
    <property type="entry name" value="PTS_EIIA_TYPE_2"/>
    <property type="match status" value="1"/>
</dbReference>
<keyword evidence="7" id="KW-0598">Phosphotransferase system</keyword>
<sequence>MELSDILDENIIFPKANYTSKEEVLNGLADLLKKEGYIRDTQEFLQAVYNRENEGVTGIGNLLAIPHGKSESVESPGVAITTLNSKVDWESLDDEGAQIVFLIAIGTENSKDHLTLLSQIARKLGNDEVNTKLLSAQNKKEIVQILTS</sequence>
<evidence type="ECO:0000313" key="9">
    <source>
        <dbReference type="Proteomes" id="UP000254412"/>
    </source>
</evidence>
<protein>
    <submittedName>
        <fullName evidence="8">Fructose specific permease</fullName>
    </submittedName>
</protein>
<evidence type="ECO:0000256" key="6">
    <source>
        <dbReference type="ARBA" id="ARBA00022679"/>
    </source>
</evidence>
<keyword evidence="4" id="KW-0597">Phosphoprotein</keyword>
<dbReference type="SUPFAM" id="SSF55804">
    <property type="entry name" value="Phoshotransferase/anion transport protein"/>
    <property type="match status" value="1"/>
</dbReference>
<organism evidence="8 9">
    <name type="scientific">Staphylococcus nepalensis</name>
    <dbReference type="NCBI Taxonomy" id="214473"/>
    <lineage>
        <taxon>Bacteria</taxon>
        <taxon>Bacillati</taxon>
        <taxon>Bacillota</taxon>
        <taxon>Bacilli</taxon>
        <taxon>Bacillales</taxon>
        <taxon>Staphylococcaceae</taxon>
        <taxon>Staphylococcus</taxon>
    </lineage>
</organism>
<dbReference type="Gene3D" id="3.40.930.10">
    <property type="entry name" value="Mannitol-specific EII, Chain A"/>
    <property type="match status" value="1"/>
</dbReference>
<evidence type="ECO:0000256" key="4">
    <source>
        <dbReference type="ARBA" id="ARBA00022553"/>
    </source>
</evidence>
<dbReference type="NCBIfam" id="TIGR00848">
    <property type="entry name" value="fruA"/>
    <property type="match status" value="1"/>
</dbReference>
<comment type="subcellular location">
    <subcellularLocation>
        <location evidence="1">Cytoplasm</location>
    </subcellularLocation>
</comment>
<proteinExistence type="predicted"/>
<dbReference type="Pfam" id="PF00359">
    <property type="entry name" value="PTS_EIIA_2"/>
    <property type="match status" value="1"/>
</dbReference>
<name>A0A380GJL0_9STAP</name>
<dbReference type="InterPro" id="IPR002178">
    <property type="entry name" value="PTS_EIIA_type-2_dom"/>
</dbReference>
<dbReference type="InterPro" id="IPR051541">
    <property type="entry name" value="PTS_SugarTrans_NitroReg"/>
</dbReference>
<dbReference type="GO" id="GO:0016020">
    <property type="term" value="C:membrane"/>
    <property type="evidence" value="ECO:0007669"/>
    <property type="project" value="InterPro"/>
</dbReference>
<evidence type="ECO:0000256" key="7">
    <source>
        <dbReference type="ARBA" id="ARBA00022683"/>
    </source>
</evidence>
<dbReference type="EMBL" id="UHDS01000001">
    <property type="protein sequence ID" value="SUM53795.1"/>
    <property type="molecule type" value="Genomic_DNA"/>
</dbReference>
<evidence type="ECO:0000256" key="3">
    <source>
        <dbReference type="ARBA" id="ARBA00022448"/>
    </source>
</evidence>
<dbReference type="GO" id="GO:0005737">
    <property type="term" value="C:cytoplasm"/>
    <property type="evidence" value="ECO:0007669"/>
    <property type="project" value="UniProtKB-SubCell"/>
</dbReference>
<accession>A0A380GJL0</accession>
<dbReference type="InterPro" id="IPR016152">
    <property type="entry name" value="PTrfase/Anion_transptr"/>
</dbReference>
<reference evidence="8 9" key="1">
    <citation type="submission" date="2018-06" db="EMBL/GenBank/DDBJ databases">
        <authorList>
            <consortium name="Pathogen Informatics"/>
            <person name="Doyle S."/>
        </authorList>
    </citation>
    <scope>NUCLEOTIDE SEQUENCE [LARGE SCALE GENOMIC DNA]</scope>
    <source>
        <strain evidence="8 9">NCTC13834</strain>
    </source>
</reference>
<dbReference type="CDD" id="cd00211">
    <property type="entry name" value="PTS_IIA_fru"/>
    <property type="match status" value="1"/>
</dbReference>
<evidence type="ECO:0000256" key="5">
    <source>
        <dbReference type="ARBA" id="ARBA00022597"/>
    </source>
</evidence>
<dbReference type="Proteomes" id="UP000254412">
    <property type="component" value="Unassembled WGS sequence"/>
</dbReference>
<dbReference type="PANTHER" id="PTHR47738:SF2">
    <property type="entry name" value="PTS SYSTEM FRUCTOSE-LIKE EIIA COMPONENT"/>
    <property type="match status" value="1"/>
</dbReference>
<dbReference type="InterPro" id="IPR004715">
    <property type="entry name" value="PTS_IIA_fruc"/>
</dbReference>
<dbReference type="AlphaFoldDB" id="A0A380GJL0"/>
<keyword evidence="6" id="KW-0808">Transferase</keyword>
<dbReference type="GO" id="GO:0009401">
    <property type="term" value="P:phosphoenolpyruvate-dependent sugar phosphotransferase system"/>
    <property type="evidence" value="ECO:0007669"/>
    <property type="project" value="UniProtKB-KW"/>
</dbReference>
<dbReference type="FunFam" id="3.40.930.10:FF:000009">
    <property type="entry name" value="PTS system, fructose specific IIABC component"/>
    <property type="match status" value="1"/>
</dbReference>
<comment type="subunit">
    <text evidence="2">Homodimer or homotrimer. Seems to be a monomer when not phosphorylated.</text>
</comment>